<dbReference type="Pfam" id="PF05135">
    <property type="entry name" value="Phage_connect_1"/>
    <property type="match status" value="1"/>
</dbReference>
<sequence length="88" mass="9818">MSILDGVKAYLRVDGNQEDEVIRTLIDTAKTFILQGTGVEVKETDAQSILCMHMIVGYWYENRNAVGQGAELPFTITAQLLQLETRGE</sequence>
<accession>A0A8S5LK71</accession>
<protein>
    <submittedName>
        <fullName evidence="1">Head Tail Connector Protein</fullName>
    </submittedName>
</protein>
<organism evidence="1">
    <name type="scientific">Siphoviridae sp. ctXPh6</name>
    <dbReference type="NCBI Taxonomy" id="2827578"/>
    <lineage>
        <taxon>Viruses</taxon>
        <taxon>Duplodnaviria</taxon>
        <taxon>Heunggongvirae</taxon>
        <taxon>Uroviricota</taxon>
        <taxon>Caudoviricetes</taxon>
    </lineage>
</organism>
<dbReference type="InterPro" id="IPR021146">
    <property type="entry name" value="Phage_gp6-like_head-tail"/>
</dbReference>
<dbReference type="InterPro" id="IPR006450">
    <property type="entry name" value="Phage_HK97_gp6-like"/>
</dbReference>
<dbReference type="CDD" id="cd08054">
    <property type="entry name" value="gp6"/>
    <property type="match status" value="1"/>
</dbReference>
<dbReference type="EMBL" id="BK015862">
    <property type="protein sequence ID" value="DAD70243.1"/>
    <property type="molecule type" value="Genomic_DNA"/>
</dbReference>
<name>A0A8S5LK71_9CAUD</name>
<dbReference type="Gene3D" id="1.10.3230.30">
    <property type="entry name" value="Phage gp6-like head-tail connector protein"/>
    <property type="match status" value="1"/>
</dbReference>
<proteinExistence type="predicted"/>
<reference evidence="1" key="1">
    <citation type="journal article" date="2021" name="Proc. Natl. Acad. Sci. U.S.A.">
        <title>A Catalog of Tens of Thousands of Viruses from Human Metagenomes Reveals Hidden Associations with Chronic Diseases.</title>
        <authorList>
            <person name="Tisza M.J."/>
            <person name="Buck C.B."/>
        </authorList>
    </citation>
    <scope>NUCLEOTIDE SEQUENCE</scope>
    <source>
        <strain evidence="1">CtXPh6</strain>
    </source>
</reference>
<evidence type="ECO:0000313" key="1">
    <source>
        <dbReference type="EMBL" id="DAD70243.1"/>
    </source>
</evidence>
<dbReference type="NCBIfam" id="TIGR01560">
    <property type="entry name" value="put_DNA_pack"/>
    <property type="match status" value="1"/>
</dbReference>